<organism evidence="1 2">
    <name type="scientific">Gimesia chilikensis</name>
    <dbReference type="NCBI Taxonomy" id="2605989"/>
    <lineage>
        <taxon>Bacteria</taxon>
        <taxon>Pseudomonadati</taxon>
        <taxon>Planctomycetota</taxon>
        <taxon>Planctomycetia</taxon>
        <taxon>Planctomycetales</taxon>
        <taxon>Planctomycetaceae</taxon>
        <taxon>Gimesia</taxon>
    </lineage>
</organism>
<dbReference type="RefSeq" id="WP_145185536.1">
    <property type="nucleotide sequence ID" value="NZ_CP036266.1"/>
</dbReference>
<keyword evidence="2" id="KW-1185">Reference proteome</keyword>
<proteinExistence type="predicted"/>
<reference evidence="1 2" key="1">
    <citation type="submission" date="2019-02" db="EMBL/GenBank/DDBJ databases">
        <title>Deep-cultivation of Planctomycetes and their phenomic and genomic characterization uncovers novel biology.</title>
        <authorList>
            <person name="Wiegand S."/>
            <person name="Jogler M."/>
            <person name="Boedeker C."/>
            <person name="Pinto D."/>
            <person name="Vollmers J."/>
            <person name="Rivas-Marin E."/>
            <person name="Kohn T."/>
            <person name="Peeters S.H."/>
            <person name="Heuer A."/>
            <person name="Rast P."/>
            <person name="Oberbeckmann S."/>
            <person name="Bunk B."/>
            <person name="Jeske O."/>
            <person name="Meyerdierks A."/>
            <person name="Storesund J.E."/>
            <person name="Kallscheuer N."/>
            <person name="Luecker S."/>
            <person name="Lage O.M."/>
            <person name="Pohl T."/>
            <person name="Merkel B.J."/>
            <person name="Hornburger P."/>
            <person name="Mueller R.-W."/>
            <person name="Bruemmer F."/>
            <person name="Labrenz M."/>
            <person name="Spormann A.M."/>
            <person name="Op den Camp H."/>
            <person name="Overmann J."/>
            <person name="Amann R."/>
            <person name="Jetten M.S.M."/>
            <person name="Mascher T."/>
            <person name="Medema M.H."/>
            <person name="Devos D.P."/>
            <person name="Kaster A.-K."/>
            <person name="Ovreas L."/>
            <person name="Rohde M."/>
            <person name="Galperin M.Y."/>
            <person name="Jogler C."/>
        </authorList>
    </citation>
    <scope>NUCLEOTIDE SEQUENCE [LARGE SCALE GENOMIC DNA]</scope>
    <source>
        <strain evidence="1 2">HG66A1</strain>
    </source>
</reference>
<dbReference type="Proteomes" id="UP000320421">
    <property type="component" value="Chromosome"/>
</dbReference>
<evidence type="ECO:0000313" key="2">
    <source>
        <dbReference type="Proteomes" id="UP000320421"/>
    </source>
</evidence>
<name>A0A517PPP1_9PLAN</name>
<evidence type="ECO:0000313" key="1">
    <source>
        <dbReference type="EMBL" id="QDT21343.1"/>
    </source>
</evidence>
<dbReference type="OrthoDB" id="9888063at2"/>
<protein>
    <submittedName>
        <fullName evidence="1">Uncharacterized protein</fullName>
    </submittedName>
</protein>
<sequence length="166" mass="19256">MRYNLFYNYHKLNQTWEMIPDGLWHKLLSEYIIPGDAVGFKGLSRLVDIENYGLLEGVSLVPAGTIQYRPYCIPAAVRDIENYQEQVLLFAWNQRMQTQLQQVSLTELCPDNEFVPTEELVFTRGEQLLMTASNVDQHLCFYQLSYSEKRMLESLDPGIQQGLIEA</sequence>
<dbReference type="EMBL" id="CP036266">
    <property type="protein sequence ID" value="QDT21343.1"/>
    <property type="molecule type" value="Genomic_DNA"/>
</dbReference>
<gene>
    <name evidence="1" type="ORF">HG66A1_31420</name>
</gene>
<accession>A0A517PPP1</accession>
<dbReference type="AlphaFoldDB" id="A0A517PPP1"/>